<evidence type="ECO:0000259" key="1">
    <source>
        <dbReference type="Pfam" id="PF01636"/>
    </source>
</evidence>
<comment type="caution">
    <text evidence="2">The sequence shown here is derived from an EMBL/GenBank/DDBJ whole genome shotgun (WGS) entry which is preliminary data.</text>
</comment>
<proteinExistence type="predicted"/>
<dbReference type="InterPro" id="IPR002575">
    <property type="entry name" value="Aminoglycoside_PTrfase"/>
</dbReference>
<dbReference type="Pfam" id="PF01636">
    <property type="entry name" value="APH"/>
    <property type="match status" value="1"/>
</dbReference>
<keyword evidence="3" id="KW-1185">Reference proteome</keyword>
<feature type="domain" description="Aminoglycoside phosphotransferase" evidence="1">
    <location>
        <begin position="87"/>
        <end position="269"/>
    </location>
</feature>
<name>A0A2R6NTP7_9APHY</name>
<dbReference type="InterPro" id="IPR011009">
    <property type="entry name" value="Kinase-like_dom_sf"/>
</dbReference>
<evidence type="ECO:0000313" key="2">
    <source>
        <dbReference type="EMBL" id="PSR76491.1"/>
    </source>
</evidence>
<dbReference type="AlphaFoldDB" id="A0A2R6NTP7"/>
<dbReference type="InterPro" id="IPR051678">
    <property type="entry name" value="AGP_Transferase"/>
</dbReference>
<dbReference type="PANTHER" id="PTHR21310:SF58">
    <property type="entry name" value="AMINOGLYCOSIDE PHOSPHOTRANSFERASE DOMAIN-CONTAINING PROTEIN"/>
    <property type="match status" value="1"/>
</dbReference>
<evidence type="ECO:0000313" key="3">
    <source>
        <dbReference type="Proteomes" id="UP000186601"/>
    </source>
</evidence>
<protein>
    <recommendedName>
        <fullName evidence="1">Aminoglycoside phosphotransferase domain-containing protein</fullName>
    </recommendedName>
</protein>
<dbReference type="SUPFAM" id="SSF56112">
    <property type="entry name" value="Protein kinase-like (PK-like)"/>
    <property type="match status" value="1"/>
</dbReference>
<dbReference type="CDD" id="cd05120">
    <property type="entry name" value="APH_ChoK_like"/>
    <property type="match status" value="1"/>
</dbReference>
<dbReference type="Proteomes" id="UP000186601">
    <property type="component" value="Unassembled WGS sequence"/>
</dbReference>
<dbReference type="OrthoDB" id="5404599at2759"/>
<gene>
    <name evidence="2" type="ORF">PHLCEN_2v8394</name>
</gene>
<dbReference type="PANTHER" id="PTHR21310">
    <property type="entry name" value="AMINOGLYCOSIDE PHOSPHOTRANSFERASE-RELATED-RELATED"/>
    <property type="match status" value="1"/>
</dbReference>
<organism evidence="2 3">
    <name type="scientific">Hermanssonia centrifuga</name>
    <dbReference type="NCBI Taxonomy" id="98765"/>
    <lineage>
        <taxon>Eukaryota</taxon>
        <taxon>Fungi</taxon>
        <taxon>Dikarya</taxon>
        <taxon>Basidiomycota</taxon>
        <taxon>Agaricomycotina</taxon>
        <taxon>Agaricomycetes</taxon>
        <taxon>Polyporales</taxon>
        <taxon>Meruliaceae</taxon>
        <taxon>Hermanssonia</taxon>
    </lineage>
</organism>
<dbReference type="EMBL" id="MLYV02000842">
    <property type="protein sequence ID" value="PSR76491.1"/>
    <property type="molecule type" value="Genomic_DNA"/>
</dbReference>
<sequence>MSQPDATLIEQDGVPALPSEIANPSDEQIQDVVAAMQAAEKRGIVDWQPGSFVGFSLNAGLLELGDGRLVKYGKLVTYTEALAMEYVRQNTTIPVPKVHMVFVRRGMTHIVMDLLPGSELMETAYKMSEDELRRIAEQLHDYVTQLQNLGGLHAGEAIRQWPSGGPLRNVRFYLPDPSDEFHSLEEFHSYWLQRAISENMDVSKLTVMPSGTAKTTLGHGDLMSANILVRGGEITGVLDWETFGWYPDFWDGMIIHDLSVTRQTRAAIRAVFGVPSDLAVHFGDLRFKAEYNRSRL</sequence>
<accession>A0A2R6NTP7</accession>
<reference evidence="2 3" key="1">
    <citation type="submission" date="2018-02" db="EMBL/GenBank/DDBJ databases">
        <title>Genome sequence of the basidiomycete white-rot fungus Phlebia centrifuga.</title>
        <authorList>
            <person name="Granchi Z."/>
            <person name="Peng M."/>
            <person name="de Vries R.P."/>
            <person name="Hilden K."/>
            <person name="Makela M.R."/>
            <person name="Grigoriev I."/>
            <person name="Riley R."/>
        </authorList>
    </citation>
    <scope>NUCLEOTIDE SEQUENCE [LARGE SCALE GENOMIC DNA]</scope>
    <source>
        <strain evidence="2 3">FBCC195</strain>
    </source>
</reference>
<dbReference type="STRING" id="98765.A0A2R6NTP7"/>
<dbReference type="Gene3D" id="3.90.1200.10">
    <property type="match status" value="1"/>
</dbReference>